<name>A0ABN4LRL8_9ALTE</name>
<reference evidence="1 2" key="1">
    <citation type="submission" date="2015-12" db="EMBL/GenBank/DDBJ databases">
        <title>Intraspecies pangenome expansion in the marine bacterium Alteromonas.</title>
        <authorList>
            <person name="Lopez-Perez M."/>
            <person name="Rodriguez-Valera F."/>
        </authorList>
    </citation>
    <scope>NUCLEOTIDE SEQUENCE [LARGE SCALE GENOMIC DNA]</scope>
    <source>
        <strain evidence="1 2">LMG 21861</strain>
        <plasmid evidence="1 2">pASTE61-200</plasmid>
    </source>
</reference>
<sequence length="211" mass="23550">MNKKGLSIFLGTTLLVGGVAGFVYQNEVSDFFDLLYTPNDPAAVANDFWKVALSENKARAKGYVSNPQEYEDFVEGYSKYDRASIERVDEQAQTYYVKTQLKVYRDEVYSIPLFTVVTSINGKYKVDVEATKLSVADAAFDNVISYYENAISGGEKVLHFTRDDQVNPQFIAVAKQQLRHSLCNLAVNSTELLSGTKDALFTECEPSADTK</sequence>
<protein>
    <submittedName>
        <fullName evidence="1">Uncharacterized protein</fullName>
    </submittedName>
</protein>
<geneLocation type="plasmid" evidence="1 2">
    <name>pASTE61-200</name>
</geneLocation>
<proteinExistence type="predicted"/>
<gene>
    <name evidence="1" type="ORF">AVL57_00790</name>
</gene>
<keyword evidence="1" id="KW-0614">Plasmid</keyword>
<dbReference type="RefSeq" id="WP_061093749.1">
    <property type="nucleotide sequence ID" value="NZ_CP013927.1"/>
</dbReference>
<accession>A0ABN4LRL8</accession>
<evidence type="ECO:0000313" key="2">
    <source>
        <dbReference type="Proteomes" id="UP000056750"/>
    </source>
</evidence>
<keyword evidence="2" id="KW-1185">Reference proteome</keyword>
<dbReference type="Proteomes" id="UP000056750">
    <property type="component" value="Plasmid pASTE61-200"/>
</dbReference>
<dbReference type="EMBL" id="CP013927">
    <property type="protein sequence ID" value="AMJ76710.1"/>
    <property type="molecule type" value="Genomic_DNA"/>
</dbReference>
<organism evidence="1 2">
    <name type="scientific">Alteromonas stellipolaris</name>
    <dbReference type="NCBI Taxonomy" id="233316"/>
    <lineage>
        <taxon>Bacteria</taxon>
        <taxon>Pseudomonadati</taxon>
        <taxon>Pseudomonadota</taxon>
        <taxon>Gammaproteobacteria</taxon>
        <taxon>Alteromonadales</taxon>
        <taxon>Alteromonadaceae</taxon>
        <taxon>Alteromonas/Salinimonas group</taxon>
        <taxon>Alteromonas</taxon>
    </lineage>
</organism>
<evidence type="ECO:0000313" key="1">
    <source>
        <dbReference type="EMBL" id="AMJ76710.1"/>
    </source>
</evidence>